<evidence type="ECO:0000256" key="3">
    <source>
        <dbReference type="ARBA" id="ARBA00022729"/>
    </source>
</evidence>
<organism evidence="8 9">
    <name type="scientific">Actinocatenispora rupis</name>
    <dbReference type="NCBI Taxonomy" id="519421"/>
    <lineage>
        <taxon>Bacteria</taxon>
        <taxon>Bacillati</taxon>
        <taxon>Actinomycetota</taxon>
        <taxon>Actinomycetes</taxon>
        <taxon>Micromonosporales</taxon>
        <taxon>Micromonosporaceae</taxon>
        <taxon>Actinocatenispora</taxon>
    </lineage>
</organism>
<keyword evidence="5" id="KW-0812">Transmembrane</keyword>
<keyword evidence="5" id="KW-1133">Transmembrane helix</keyword>
<name>A0A8J3NHT8_9ACTN</name>
<feature type="transmembrane region" description="Helical" evidence="5">
    <location>
        <begin position="519"/>
        <end position="540"/>
    </location>
</feature>
<evidence type="ECO:0000256" key="2">
    <source>
        <dbReference type="ARBA" id="ARBA00022525"/>
    </source>
</evidence>
<evidence type="ECO:0000313" key="9">
    <source>
        <dbReference type="Proteomes" id="UP000612808"/>
    </source>
</evidence>
<dbReference type="Proteomes" id="UP000612808">
    <property type="component" value="Unassembled WGS sequence"/>
</dbReference>
<dbReference type="NCBIfam" id="TIGR01451">
    <property type="entry name" value="B_ant_repeat"/>
    <property type="match status" value="1"/>
</dbReference>
<feature type="chain" id="PRO_5035319012" description="Gram-positive cocci surface proteins LPxTG domain-containing protein" evidence="6">
    <location>
        <begin position="28"/>
        <end position="545"/>
    </location>
</feature>
<proteinExistence type="predicted"/>
<sequence length="545" mass="56004">MRRGLALIGAAVVVAAAVAGFGAPAEATVVRPFQQEYHENVYGDFLQAGNAVLGCPPADTRCAAAQQRTTSAGNNSFAMQYVNAAPGLGGVNSSVAQLTVPPGATVAYAILLWGGDLAQYRLGRGTLKRCDASHPDATVPSGSPDSHPVRVRIGTGAAASVTPTRYSEDPAADSGPHYYTAESVVTGAFASVPTGSPVRIAVGDIWAPQGYGCVGGWSLTLVYRYPSANATYAPVKRAVYAYAGHVLQRSKDTPTTVRISGFRAADLGDVRAGVTAYEGDWNVPGSRFAINGTLIPEPGTGDRTKFFNSSTDGAVDPDVPNNMSVDAKAFTIPRDVIRPGSSSATLTFSTSGDTYLAQQLAFSVPVPDIDITKRADVTRAGPGDRVTYTVTIRNVGGAAHPDVRYTDDLADVLDDASYRGDAEADGGRVTSSGGVLTWAGAVPVGATYHVKYSVVVHDPLSGDRRMRNAVVTDDPTVSCPAGATDPGCAVTVALHRTTGGGTSGGGTGGGTLPTTGSRYALVAGLGLALVGVGVALTVLVRRRRA</sequence>
<accession>A0A8J3NHT8</accession>
<keyword evidence="3 6" id="KW-0732">Signal</keyword>
<dbReference type="EMBL" id="BOMB01000061">
    <property type="protein sequence ID" value="GID16394.1"/>
    <property type="molecule type" value="Genomic_DNA"/>
</dbReference>
<protein>
    <recommendedName>
        <fullName evidence="7">Gram-positive cocci surface proteins LPxTG domain-containing protein</fullName>
    </recommendedName>
</protein>
<evidence type="ECO:0000313" key="8">
    <source>
        <dbReference type="EMBL" id="GID16394.1"/>
    </source>
</evidence>
<evidence type="ECO:0000256" key="6">
    <source>
        <dbReference type="SAM" id="SignalP"/>
    </source>
</evidence>
<feature type="signal peptide" evidence="6">
    <location>
        <begin position="1"/>
        <end position="27"/>
    </location>
</feature>
<dbReference type="InterPro" id="IPR019931">
    <property type="entry name" value="LPXTG_anchor"/>
</dbReference>
<comment type="caution">
    <text evidence="8">The sequence shown here is derived from an EMBL/GenBank/DDBJ whole genome shotgun (WGS) entry which is preliminary data.</text>
</comment>
<dbReference type="InterPro" id="IPR047589">
    <property type="entry name" value="DUF11_rpt"/>
</dbReference>
<evidence type="ECO:0000256" key="1">
    <source>
        <dbReference type="ARBA" id="ARBA00022512"/>
    </source>
</evidence>
<dbReference type="AlphaFoldDB" id="A0A8J3NHT8"/>
<keyword evidence="5" id="KW-0472">Membrane</keyword>
<feature type="domain" description="Gram-positive cocci surface proteins LPxTG" evidence="7">
    <location>
        <begin position="512"/>
        <end position="545"/>
    </location>
</feature>
<gene>
    <name evidence="8" type="ORF">Aru02nite_72830</name>
</gene>
<dbReference type="InterPro" id="IPR057687">
    <property type="entry name" value="DUF7927"/>
</dbReference>
<dbReference type="RefSeq" id="WP_203665067.1">
    <property type="nucleotide sequence ID" value="NZ_BAAAZM010000035.1"/>
</dbReference>
<keyword evidence="4" id="KW-0572">Peptidoglycan-anchor</keyword>
<dbReference type="Pfam" id="PF25549">
    <property type="entry name" value="DUF7927"/>
    <property type="match status" value="1"/>
</dbReference>
<keyword evidence="9" id="KW-1185">Reference proteome</keyword>
<keyword evidence="1" id="KW-0134">Cell wall</keyword>
<reference evidence="8" key="1">
    <citation type="submission" date="2021-01" db="EMBL/GenBank/DDBJ databases">
        <title>Whole genome shotgun sequence of Actinocatenispora rupis NBRC 107355.</title>
        <authorList>
            <person name="Komaki H."/>
            <person name="Tamura T."/>
        </authorList>
    </citation>
    <scope>NUCLEOTIDE SEQUENCE</scope>
    <source>
        <strain evidence="8">NBRC 107355</strain>
    </source>
</reference>
<evidence type="ECO:0000256" key="4">
    <source>
        <dbReference type="ARBA" id="ARBA00023088"/>
    </source>
</evidence>
<dbReference type="PROSITE" id="PS50847">
    <property type="entry name" value="GRAM_POS_ANCHORING"/>
    <property type="match status" value="1"/>
</dbReference>
<evidence type="ECO:0000256" key="5">
    <source>
        <dbReference type="SAM" id="Phobius"/>
    </source>
</evidence>
<keyword evidence="2" id="KW-0964">Secreted</keyword>
<evidence type="ECO:0000259" key="7">
    <source>
        <dbReference type="PROSITE" id="PS50847"/>
    </source>
</evidence>